<dbReference type="PANTHER" id="PTHR35789">
    <property type="entry name" value="SPORE GERMINATION PROTEIN B3"/>
    <property type="match status" value="1"/>
</dbReference>
<comment type="caution">
    <text evidence="2">The sequence shown here is derived from an EMBL/GenBank/DDBJ whole genome shotgun (WGS) entry which is preliminary data.</text>
</comment>
<evidence type="ECO:0000313" key="2">
    <source>
        <dbReference type="EMBL" id="PHJ37623.1"/>
    </source>
</evidence>
<sequence length="95" mass="10669">MEKTIERKNNRMVKGLLIILLFIGLITLAGCWSSRELNEQAFVIGAGIDLDEDGKIKVTVQLIQLKKVKKKEELATLVLASKGETLFEAIRKFIP</sequence>
<dbReference type="InterPro" id="IPR057336">
    <property type="entry name" value="GerAC_N"/>
</dbReference>
<accession>A0A2C6ME42</accession>
<evidence type="ECO:0000259" key="1">
    <source>
        <dbReference type="Pfam" id="PF25198"/>
    </source>
</evidence>
<dbReference type="EMBL" id="AWQQ01000088">
    <property type="protein sequence ID" value="PHJ37623.1"/>
    <property type="molecule type" value="Genomic_DNA"/>
</dbReference>
<dbReference type="InterPro" id="IPR008844">
    <property type="entry name" value="Spore_GerAC-like"/>
</dbReference>
<dbReference type="Proteomes" id="UP000222564">
    <property type="component" value="Unassembled WGS sequence"/>
</dbReference>
<dbReference type="GO" id="GO:0009847">
    <property type="term" value="P:spore germination"/>
    <property type="evidence" value="ECO:0007669"/>
    <property type="project" value="InterPro"/>
</dbReference>
<keyword evidence="3" id="KW-1185">Reference proteome</keyword>
<dbReference type="Gene3D" id="6.20.190.10">
    <property type="entry name" value="Nutrient germinant receptor protein C, domain 1"/>
    <property type="match status" value="1"/>
</dbReference>
<organism evidence="2 3">
    <name type="scientific">Desulforamulus profundi</name>
    <dbReference type="NCBI Taxonomy" id="1383067"/>
    <lineage>
        <taxon>Bacteria</taxon>
        <taxon>Bacillati</taxon>
        <taxon>Bacillota</taxon>
        <taxon>Clostridia</taxon>
        <taxon>Eubacteriales</taxon>
        <taxon>Peptococcaceae</taxon>
        <taxon>Desulforamulus</taxon>
    </lineage>
</organism>
<protein>
    <recommendedName>
        <fullName evidence="1">Spore germination protein N-terminal domain-containing protein</fullName>
    </recommendedName>
</protein>
<proteinExistence type="predicted"/>
<reference evidence="2 3" key="1">
    <citation type="submission" date="2013-09" db="EMBL/GenBank/DDBJ databases">
        <title>Biodegradation of hydrocarbons in the deep terrestrial subsurface : characterization of a microbial consortium composed of two Desulfotomaculum species originating from a deep geological formation.</title>
        <authorList>
            <person name="Aullo T."/>
            <person name="Berlendis S."/>
            <person name="Lascourreges J.-F."/>
            <person name="Dessort D."/>
            <person name="Saint-Laurent S."/>
            <person name="Schraauwers B."/>
            <person name="Mas J."/>
            <person name="Magot M."/>
            <person name="Ranchou-Peyruse A."/>
        </authorList>
    </citation>
    <scope>NUCLEOTIDE SEQUENCE [LARGE SCALE GENOMIC DNA]</scope>
    <source>
        <strain evidence="2 3">Bs107</strain>
    </source>
</reference>
<dbReference type="RefSeq" id="WP_099083583.1">
    <property type="nucleotide sequence ID" value="NZ_AWQQ01000088.1"/>
</dbReference>
<name>A0A2C6ME42_9FIRM</name>
<feature type="domain" description="Spore germination protein N-terminal" evidence="1">
    <location>
        <begin position="34"/>
        <end position="93"/>
    </location>
</feature>
<gene>
    <name evidence="2" type="ORF">P378_14860</name>
</gene>
<dbReference type="PANTHER" id="PTHR35789:SF1">
    <property type="entry name" value="SPORE GERMINATION PROTEIN B3"/>
    <property type="match status" value="1"/>
</dbReference>
<evidence type="ECO:0000313" key="3">
    <source>
        <dbReference type="Proteomes" id="UP000222564"/>
    </source>
</evidence>
<dbReference type="PROSITE" id="PS51257">
    <property type="entry name" value="PROKAR_LIPOPROTEIN"/>
    <property type="match status" value="1"/>
</dbReference>
<dbReference type="GO" id="GO:0016020">
    <property type="term" value="C:membrane"/>
    <property type="evidence" value="ECO:0007669"/>
    <property type="project" value="InterPro"/>
</dbReference>
<dbReference type="AlphaFoldDB" id="A0A2C6ME42"/>
<dbReference type="Pfam" id="PF25198">
    <property type="entry name" value="Spore_GerAC_N"/>
    <property type="match status" value="1"/>
</dbReference>